<dbReference type="EMBL" id="VJMJ01000386">
    <property type="protein sequence ID" value="KAF0721558.1"/>
    <property type="molecule type" value="Genomic_DNA"/>
</dbReference>
<dbReference type="AlphaFoldDB" id="A0A6G0W386"/>
<dbReference type="InterPro" id="IPR029058">
    <property type="entry name" value="AB_hydrolase_fold"/>
</dbReference>
<accession>A0A6G0W386</accession>
<feature type="domain" description="DUF676" evidence="1">
    <location>
        <begin position="16"/>
        <end position="174"/>
    </location>
</feature>
<dbReference type="PANTHER" id="PTHR12482">
    <property type="entry name" value="LIPASE ROG1-RELATED-RELATED"/>
    <property type="match status" value="1"/>
</dbReference>
<dbReference type="Pfam" id="PF05057">
    <property type="entry name" value="DUF676"/>
    <property type="match status" value="1"/>
</dbReference>
<dbReference type="Gene3D" id="3.40.50.1820">
    <property type="entry name" value="alpha/beta hydrolase"/>
    <property type="match status" value="1"/>
</dbReference>
<gene>
    <name evidence="2" type="ORF">Ae201684_019076</name>
</gene>
<proteinExistence type="predicted"/>
<dbReference type="InterPro" id="IPR007751">
    <property type="entry name" value="DUF676_lipase-like"/>
</dbReference>
<evidence type="ECO:0000313" key="3">
    <source>
        <dbReference type="Proteomes" id="UP000481153"/>
    </source>
</evidence>
<protein>
    <recommendedName>
        <fullName evidence="1">DUF676 domain-containing protein</fullName>
    </recommendedName>
</protein>
<dbReference type="SUPFAM" id="SSF53474">
    <property type="entry name" value="alpha/beta-Hydrolases"/>
    <property type="match status" value="1"/>
</dbReference>
<organism evidence="2 3">
    <name type="scientific">Aphanomyces euteiches</name>
    <dbReference type="NCBI Taxonomy" id="100861"/>
    <lineage>
        <taxon>Eukaryota</taxon>
        <taxon>Sar</taxon>
        <taxon>Stramenopiles</taxon>
        <taxon>Oomycota</taxon>
        <taxon>Saprolegniomycetes</taxon>
        <taxon>Saprolegniales</taxon>
        <taxon>Verrucalvaceae</taxon>
        <taxon>Aphanomyces</taxon>
    </lineage>
</organism>
<evidence type="ECO:0000313" key="2">
    <source>
        <dbReference type="EMBL" id="KAF0721558.1"/>
    </source>
</evidence>
<name>A0A6G0W386_9STRA</name>
<dbReference type="VEuPathDB" id="FungiDB:AeMF1_003659"/>
<reference evidence="2 3" key="1">
    <citation type="submission" date="2019-07" db="EMBL/GenBank/DDBJ databases">
        <title>Genomics analysis of Aphanomyces spp. identifies a new class of oomycete effector associated with host adaptation.</title>
        <authorList>
            <person name="Gaulin E."/>
        </authorList>
    </citation>
    <scope>NUCLEOTIDE SEQUENCE [LARGE SCALE GENOMIC DNA]</scope>
    <source>
        <strain evidence="2 3">ATCC 201684</strain>
    </source>
</reference>
<dbReference type="PANTHER" id="PTHR12482:SF62">
    <property type="entry name" value="LIPASE ROG1-RELATED"/>
    <property type="match status" value="1"/>
</dbReference>
<dbReference type="InterPro" id="IPR044294">
    <property type="entry name" value="Lipase-like"/>
</dbReference>
<dbReference type="Proteomes" id="UP000481153">
    <property type="component" value="Unassembled WGS sequence"/>
</dbReference>
<keyword evidence="3" id="KW-1185">Reference proteome</keyword>
<comment type="caution">
    <text evidence="2">The sequence shown here is derived from an EMBL/GenBank/DDBJ whole genome shotgun (WGS) entry which is preliminary data.</text>
</comment>
<sequence length="546" mass="61477">MDSHQDMWQEVRVGSEDAVHLVILQHGLHGSPQDYSTFQPILQSVLRDHGVYVVSCTSNSKEYLTTHDGIDLGGLRLADEVEQIALQCPMLQKISFIGHSLGGLYIRYCVGVLYSRGFFSKVQPINFITMATPNLGIRRPPNKGTISNLFNVVSSRLFDRTGAQMTLRDTVSDETLSLASPRSLNFDQIPVFPDCSADLELQLPFPNEGYSRLYCTLHAHELNVYFSHLDVQQPPLFSFDLTEFDAVLFVPQEESSENAEHEGGDQSESYYNDVPRHRDIVLQLRTKGLGETAHVDIHVVTSSDWEFTHGCILRSGSVACVSYSGDKGSLRNEMVEIPRNQYLMQCLSQGAFLYGLYVFKRRVVYSNIFFDVQAPYSFSAFRSYNPYRHNAIPCATSAVYPHITLHSFINSTIFRESINLAKTDESEPKKKTWLHGLADIPAQLFPVNKNPTSPTHSQHRMFFVVSKDTEHVIVDSPEDAFSSDPLKDVLRGMLMAIQSLGWERIDVLFENALAHEYIVAKRSDDIPVSDSGIDVAHHVADTFLVD</sequence>
<evidence type="ECO:0000259" key="1">
    <source>
        <dbReference type="Pfam" id="PF05057"/>
    </source>
</evidence>